<accession>A0ABU6TVS9</accession>
<comment type="caution">
    <text evidence="1">The sequence shown here is derived from an EMBL/GenBank/DDBJ whole genome shotgun (WGS) entry which is preliminary data.</text>
</comment>
<protein>
    <submittedName>
        <fullName evidence="1">Uncharacterized protein</fullName>
    </submittedName>
</protein>
<organism evidence="1 2">
    <name type="scientific">Stylosanthes scabra</name>
    <dbReference type="NCBI Taxonomy" id="79078"/>
    <lineage>
        <taxon>Eukaryota</taxon>
        <taxon>Viridiplantae</taxon>
        <taxon>Streptophyta</taxon>
        <taxon>Embryophyta</taxon>
        <taxon>Tracheophyta</taxon>
        <taxon>Spermatophyta</taxon>
        <taxon>Magnoliopsida</taxon>
        <taxon>eudicotyledons</taxon>
        <taxon>Gunneridae</taxon>
        <taxon>Pentapetalae</taxon>
        <taxon>rosids</taxon>
        <taxon>fabids</taxon>
        <taxon>Fabales</taxon>
        <taxon>Fabaceae</taxon>
        <taxon>Papilionoideae</taxon>
        <taxon>50 kb inversion clade</taxon>
        <taxon>dalbergioids sensu lato</taxon>
        <taxon>Dalbergieae</taxon>
        <taxon>Pterocarpus clade</taxon>
        <taxon>Stylosanthes</taxon>
    </lineage>
</organism>
<keyword evidence="2" id="KW-1185">Reference proteome</keyword>
<proteinExistence type="predicted"/>
<feature type="non-terminal residue" evidence="1">
    <location>
        <position position="62"/>
    </location>
</feature>
<evidence type="ECO:0000313" key="1">
    <source>
        <dbReference type="EMBL" id="MED6153002.1"/>
    </source>
</evidence>
<sequence length="62" mass="7056">MGRTLQGQGISLYRTIELEPESGGISLYHRVKLYHEQNNGKKTEVYLLEDASDHQGTIDDHL</sequence>
<dbReference type="Proteomes" id="UP001341840">
    <property type="component" value="Unassembled WGS sequence"/>
</dbReference>
<reference evidence="1 2" key="1">
    <citation type="journal article" date="2023" name="Plants (Basel)">
        <title>Bridging the Gap: Combining Genomics and Transcriptomics Approaches to Understand Stylosanthes scabra, an Orphan Legume from the Brazilian Caatinga.</title>
        <authorList>
            <person name="Ferreira-Neto J.R.C."/>
            <person name="da Silva M.D."/>
            <person name="Binneck E."/>
            <person name="de Melo N.F."/>
            <person name="da Silva R.H."/>
            <person name="de Melo A.L.T.M."/>
            <person name="Pandolfi V."/>
            <person name="Bustamante F.O."/>
            <person name="Brasileiro-Vidal A.C."/>
            <person name="Benko-Iseppon A.M."/>
        </authorList>
    </citation>
    <scope>NUCLEOTIDE SEQUENCE [LARGE SCALE GENOMIC DNA]</scope>
    <source>
        <tissue evidence="1">Leaves</tissue>
    </source>
</reference>
<evidence type="ECO:0000313" key="2">
    <source>
        <dbReference type="Proteomes" id="UP001341840"/>
    </source>
</evidence>
<gene>
    <name evidence="1" type="ORF">PIB30_097392</name>
</gene>
<name>A0ABU6TVS9_9FABA</name>
<dbReference type="EMBL" id="JASCZI010093013">
    <property type="protein sequence ID" value="MED6153002.1"/>
    <property type="molecule type" value="Genomic_DNA"/>
</dbReference>